<gene>
    <name evidence="2" type="ORF">C0Q88_00475</name>
    <name evidence="1" type="ORF">C0Q88_24075</name>
</gene>
<accession>A0A2N4TU72</accession>
<comment type="caution">
    <text evidence="2">The sequence shown here is derived from an EMBL/GenBank/DDBJ whole genome shotgun (WGS) entry which is preliminary data.</text>
</comment>
<dbReference type="EMBL" id="PKQE01000008">
    <property type="protein sequence ID" value="PLC40092.1"/>
    <property type="molecule type" value="Genomic_DNA"/>
</dbReference>
<evidence type="ECO:0000313" key="2">
    <source>
        <dbReference type="EMBL" id="PLC43253.1"/>
    </source>
</evidence>
<dbReference type="EMBL" id="PKQE01000001">
    <property type="protein sequence ID" value="PLC43253.1"/>
    <property type="molecule type" value="Genomic_DNA"/>
</dbReference>
<evidence type="ECO:0000313" key="3">
    <source>
        <dbReference type="Proteomes" id="UP000234456"/>
    </source>
</evidence>
<sequence>MTKRNAILLALSTLVIGLAMGAWTVYKFGLMFIQSTYESGLMAEARTRVHVLKALQASDVKKAVQQLESGLDGDVIGLAGILDKGLEPEKLRATLTLVARYRQGMQYVSAEPTVASHVHNALKPFYEQAP</sequence>
<evidence type="ECO:0000313" key="1">
    <source>
        <dbReference type="EMBL" id="PLC40092.1"/>
    </source>
</evidence>
<protein>
    <submittedName>
        <fullName evidence="2">Uncharacterized protein</fullName>
    </submittedName>
</protein>
<dbReference type="Proteomes" id="UP000234456">
    <property type="component" value="Unassembled WGS sequence"/>
</dbReference>
<dbReference type="AlphaFoldDB" id="A0A2N4TU72"/>
<organism evidence="2 3">
    <name type="scientific">Ralstonia pickettii</name>
    <name type="common">Burkholderia pickettii</name>
    <dbReference type="NCBI Taxonomy" id="329"/>
    <lineage>
        <taxon>Bacteria</taxon>
        <taxon>Pseudomonadati</taxon>
        <taxon>Pseudomonadota</taxon>
        <taxon>Betaproteobacteria</taxon>
        <taxon>Burkholderiales</taxon>
        <taxon>Burkholderiaceae</taxon>
        <taxon>Ralstonia</taxon>
    </lineage>
</organism>
<proteinExistence type="predicted"/>
<name>A0A2N4TU72_RALPI</name>
<dbReference type="RefSeq" id="WP_102063931.1">
    <property type="nucleotide sequence ID" value="NZ_PKQE01000001.1"/>
</dbReference>
<reference evidence="2 3" key="1">
    <citation type="submission" date="2017-12" db="EMBL/GenBank/DDBJ databases">
        <title>Draft genome sequence of Ralstonia pickettii 52.</title>
        <authorList>
            <person name="Zheng B."/>
        </authorList>
    </citation>
    <scope>NUCLEOTIDE SEQUENCE [LARGE SCALE GENOMIC DNA]</scope>
    <source>
        <strain evidence="2 3">52</strain>
    </source>
</reference>